<organism evidence="1">
    <name type="scientific">Sesamum latifolium</name>
    <dbReference type="NCBI Taxonomy" id="2727402"/>
    <lineage>
        <taxon>Eukaryota</taxon>
        <taxon>Viridiplantae</taxon>
        <taxon>Streptophyta</taxon>
        <taxon>Embryophyta</taxon>
        <taxon>Tracheophyta</taxon>
        <taxon>Spermatophyta</taxon>
        <taxon>Magnoliopsida</taxon>
        <taxon>eudicotyledons</taxon>
        <taxon>Gunneridae</taxon>
        <taxon>Pentapetalae</taxon>
        <taxon>asterids</taxon>
        <taxon>lamiids</taxon>
        <taxon>Lamiales</taxon>
        <taxon>Pedaliaceae</taxon>
        <taxon>Sesamum</taxon>
    </lineage>
</organism>
<dbReference type="InterPro" id="IPR004242">
    <property type="entry name" value="Transposase_21"/>
</dbReference>
<dbReference type="Pfam" id="PF02992">
    <property type="entry name" value="Transposase_21"/>
    <property type="match status" value="1"/>
</dbReference>
<gene>
    <name evidence="1" type="ORF">Slati_0151400</name>
</gene>
<name>A0AAW2YA47_9LAMI</name>
<evidence type="ECO:0000313" key="1">
    <source>
        <dbReference type="EMBL" id="KAL0462638.1"/>
    </source>
</evidence>
<sequence>MRVKMAADLYWKDDVDLEYYKFCEDARATVEHMVWHATHQTDEGSLRHPSNAEAWRHFDQTYPNFVEEPRNLRLGLCTDGFAMHR</sequence>
<accession>A0AAW2YA47</accession>
<protein>
    <submittedName>
        <fullName evidence="1">Uncharacterized protein</fullName>
    </submittedName>
</protein>
<reference evidence="1" key="1">
    <citation type="submission" date="2020-06" db="EMBL/GenBank/DDBJ databases">
        <authorList>
            <person name="Li T."/>
            <person name="Hu X."/>
            <person name="Zhang T."/>
            <person name="Song X."/>
            <person name="Zhang H."/>
            <person name="Dai N."/>
            <person name="Sheng W."/>
            <person name="Hou X."/>
            <person name="Wei L."/>
        </authorList>
    </citation>
    <scope>NUCLEOTIDE SEQUENCE</scope>
    <source>
        <strain evidence="1">KEN1</strain>
        <tissue evidence="1">Leaf</tissue>
    </source>
</reference>
<dbReference type="AlphaFoldDB" id="A0AAW2YA47"/>
<reference evidence="1" key="2">
    <citation type="journal article" date="2024" name="Plant">
        <title>Genomic evolution and insights into agronomic trait innovations of Sesamum species.</title>
        <authorList>
            <person name="Miao H."/>
            <person name="Wang L."/>
            <person name="Qu L."/>
            <person name="Liu H."/>
            <person name="Sun Y."/>
            <person name="Le M."/>
            <person name="Wang Q."/>
            <person name="Wei S."/>
            <person name="Zheng Y."/>
            <person name="Lin W."/>
            <person name="Duan Y."/>
            <person name="Cao H."/>
            <person name="Xiong S."/>
            <person name="Wang X."/>
            <person name="Wei L."/>
            <person name="Li C."/>
            <person name="Ma Q."/>
            <person name="Ju M."/>
            <person name="Zhao R."/>
            <person name="Li G."/>
            <person name="Mu C."/>
            <person name="Tian Q."/>
            <person name="Mei H."/>
            <person name="Zhang T."/>
            <person name="Gao T."/>
            <person name="Zhang H."/>
        </authorList>
    </citation>
    <scope>NUCLEOTIDE SEQUENCE</scope>
    <source>
        <strain evidence="1">KEN1</strain>
    </source>
</reference>
<comment type="caution">
    <text evidence="1">The sequence shown here is derived from an EMBL/GenBank/DDBJ whole genome shotgun (WGS) entry which is preliminary data.</text>
</comment>
<dbReference type="EMBL" id="JACGWN010000001">
    <property type="protein sequence ID" value="KAL0462638.1"/>
    <property type="molecule type" value="Genomic_DNA"/>
</dbReference>
<proteinExistence type="predicted"/>